<feature type="domain" description="4Fe-4S ferredoxin-type" evidence="9">
    <location>
        <begin position="7"/>
        <end position="36"/>
    </location>
</feature>
<evidence type="ECO:0000256" key="5">
    <source>
        <dbReference type="ARBA" id="ARBA00022827"/>
    </source>
</evidence>
<keyword evidence="6" id="KW-0249">Electron transport</keyword>
<dbReference type="GO" id="GO:0051536">
    <property type="term" value="F:iron-sulfur cluster binding"/>
    <property type="evidence" value="ECO:0007669"/>
    <property type="project" value="UniProtKB-KW"/>
</dbReference>
<evidence type="ECO:0000256" key="1">
    <source>
        <dbReference type="ARBA" id="ARBA00005817"/>
    </source>
</evidence>
<evidence type="ECO:0000256" key="2">
    <source>
        <dbReference type="ARBA" id="ARBA00022448"/>
    </source>
</evidence>
<dbReference type="PROSITE" id="PS00198">
    <property type="entry name" value="4FE4S_FER_1"/>
    <property type="match status" value="1"/>
</dbReference>
<comment type="similarity">
    <text evidence="1">Belongs to the ETF alpha-subunit/FixB family.</text>
</comment>
<dbReference type="InterPro" id="IPR017900">
    <property type="entry name" value="4Fe4S_Fe_S_CS"/>
</dbReference>
<dbReference type="SMART" id="SM00893">
    <property type="entry name" value="ETF"/>
    <property type="match status" value="1"/>
</dbReference>
<dbReference type="PROSITE" id="PS00696">
    <property type="entry name" value="ETF_ALPHA"/>
    <property type="match status" value="1"/>
</dbReference>
<evidence type="ECO:0000313" key="11">
    <source>
        <dbReference type="Proteomes" id="UP000823862"/>
    </source>
</evidence>
<dbReference type="Proteomes" id="UP000823862">
    <property type="component" value="Unassembled WGS sequence"/>
</dbReference>
<evidence type="ECO:0000313" key="10">
    <source>
        <dbReference type="EMBL" id="HJA86182.1"/>
    </source>
</evidence>
<feature type="domain" description="4Fe-4S ferredoxin-type" evidence="9">
    <location>
        <begin position="37"/>
        <end position="64"/>
    </location>
</feature>
<accession>A0A9D2HYG8</accession>
<keyword evidence="3" id="KW-0285">Flavoprotein</keyword>
<evidence type="ECO:0000256" key="7">
    <source>
        <dbReference type="ARBA" id="ARBA00023004"/>
    </source>
</evidence>
<evidence type="ECO:0000259" key="9">
    <source>
        <dbReference type="PROSITE" id="PS51379"/>
    </source>
</evidence>
<dbReference type="SUPFAM" id="SSF52467">
    <property type="entry name" value="DHS-like NAD/FAD-binding domain"/>
    <property type="match status" value="1"/>
</dbReference>
<dbReference type="InterPro" id="IPR014729">
    <property type="entry name" value="Rossmann-like_a/b/a_fold"/>
</dbReference>
<dbReference type="InterPro" id="IPR001308">
    <property type="entry name" value="ETF_a/FixB"/>
</dbReference>
<dbReference type="GO" id="GO:0033539">
    <property type="term" value="P:fatty acid beta-oxidation using acyl-CoA dehydrogenase"/>
    <property type="evidence" value="ECO:0007669"/>
    <property type="project" value="TreeGrafter"/>
</dbReference>
<dbReference type="GO" id="GO:0046872">
    <property type="term" value="F:metal ion binding"/>
    <property type="evidence" value="ECO:0007669"/>
    <property type="project" value="UniProtKB-KW"/>
</dbReference>
<dbReference type="Pfam" id="PF12838">
    <property type="entry name" value="Fer4_7"/>
    <property type="match status" value="1"/>
</dbReference>
<dbReference type="InterPro" id="IPR014730">
    <property type="entry name" value="ETF_a/b_N"/>
</dbReference>
<reference evidence="10" key="2">
    <citation type="submission" date="2021-04" db="EMBL/GenBank/DDBJ databases">
        <authorList>
            <person name="Gilroy R."/>
        </authorList>
    </citation>
    <scope>NUCLEOTIDE SEQUENCE</scope>
    <source>
        <strain evidence="10">ChiHjej12B11-9795</strain>
    </source>
</reference>
<keyword evidence="4" id="KW-0479">Metal-binding</keyword>
<evidence type="ECO:0000256" key="4">
    <source>
        <dbReference type="ARBA" id="ARBA00022723"/>
    </source>
</evidence>
<keyword evidence="8" id="KW-0411">Iron-sulfur</keyword>
<dbReference type="EMBL" id="DWZI01000042">
    <property type="protein sequence ID" value="HJA86182.1"/>
    <property type="molecule type" value="Genomic_DNA"/>
</dbReference>
<keyword evidence="7" id="KW-0408">Iron</keyword>
<evidence type="ECO:0000256" key="3">
    <source>
        <dbReference type="ARBA" id="ARBA00022630"/>
    </source>
</evidence>
<dbReference type="InterPro" id="IPR018206">
    <property type="entry name" value="ETF_asu_C_CS"/>
</dbReference>
<dbReference type="PROSITE" id="PS51379">
    <property type="entry name" value="4FE4S_FER_2"/>
    <property type="match status" value="2"/>
</dbReference>
<dbReference type="Gene3D" id="3.40.50.620">
    <property type="entry name" value="HUPs"/>
    <property type="match status" value="1"/>
</dbReference>
<dbReference type="PANTHER" id="PTHR43153:SF1">
    <property type="entry name" value="ELECTRON TRANSFER FLAVOPROTEIN SUBUNIT ALPHA, MITOCHONDRIAL"/>
    <property type="match status" value="1"/>
</dbReference>
<dbReference type="SUPFAM" id="SSF54862">
    <property type="entry name" value="4Fe-4S ferredoxins"/>
    <property type="match status" value="1"/>
</dbReference>
<dbReference type="Gene3D" id="3.30.70.20">
    <property type="match status" value="1"/>
</dbReference>
<dbReference type="InterPro" id="IPR029035">
    <property type="entry name" value="DHS-like_NAD/FAD-binding_dom"/>
</dbReference>
<keyword evidence="2" id="KW-0813">Transport</keyword>
<name>A0A9D2HYG8_9BACE</name>
<dbReference type="PANTHER" id="PTHR43153">
    <property type="entry name" value="ELECTRON TRANSFER FLAVOPROTEIN ALPHA"/>
    <property type="match status" value="1"/>
</dbReference>
<dbReference type="InterPro" id="IPR014731">
    <property type="entry name" value="ETF_asu_C"/>
</dbReference>
<dbReference type="InterPro" id="IPR033947">
    <property type="entry name" value="ETF_alpha_N"/>
</dbReference>
<organism evidence="10 11">
    <name type="scientific">Candidatus Bacteroides avicola</name>
    <dbReference type="NCBI Taxonomy" id="2838468"/>
    <lineage>
        <taxon>Bacteria</taxon>
        <taxon>Pseudomonadati</taxon>
        <taxon>Bacteroidota</taxon>
        <taxon>Bacteroidia</taxon>
        <taxon>Bacteroidales</taxon>
        <taxon>Bacteroidaceae</taxon>
        <taxon>Bacteroides</taxon>
    </lineage>
</organism>
<evidence type="ECO:0000256" key="8">
    <source>
        <dbReference type="ARBA" id="ARBA00023014"/>
    </source>
</evidence>
<dbReference type="GO" id="GO:0050660">
    <property type="term" value="F:flavin adenine dinucleotide binding"/>
    <property type="evidence" value="ECO:0007669"/>
    <property type="project" value="InterPro"/>
</dbReference>
<dbReference type="Pfam" id="PF00766">
    <property type="entry name" value="ETF_alpha"/>
    <property type="match status" value="1"/>
</dbReference>
<dbReference type="SUPFAM" id="SSF52402">
    <property type="entry name" value="Adenine nucleotide alpha hydrolases-like"/>
    <property type="match status" value="1"/>
</dbReference>
<evidence type="ECO:0000256" key="6">
    <source>
        <dbReference type="ARBA" id="ARBA00022982"/>
    </source>
</evidence>
<dbReference type="Gene3D" id="3.40.50.1220">
    <property type="entry name" value="TPP-binding domain"/>
    <property type="match status" value="1"/>
</dbReference>
<dbReference type="InterPro" id="IPR017896">
    <property type="entry name" value="4Fe4S_Fe-S-bd"/>
</dbReference>
<proteinExistence type="inferred from homology"/>
<sequence length="395" mass="41973">MIDNTSFALHVLKDRCTGCGLCADSCAYNAIRFDEYPEIDPSVCRLCGSCVQNCPAEALQIDTPDTPTAPQEKTTGVWVLAETVGNALAPVTKELLGKAAVLAEKLHQDVEAVLVGYGIAALADELAAYGAKRVHLAEKAELAAFVEENQARAVVEIVKECRPEILLVGATQRGRRLSARMAALLHTGLTADCTELDIDTASGLLLQIRPAFGGNLMATIKTPHCRPQMASVRPGIMKAPERRTSLKAEIIRHELPGFESDKRIRLITETADATGGETLSNSRIVIGIGRGVKSKETVDRICQWATRIGAAEAGSRAAVEAGLIDARLQVGQTGQAIAPELYIAIGISGQIQHTAGIAGAKTIIAINPDRTAPIFHVADYGWAVQAEEALSELGI</sequence>
<comment type="caution">
    <text evidence="10">The sequence shown here is derived from an EMBL/GenBank/DDBJ whole genome shotgun (WGS) entry which is preliminary data.</text>
</comment>
<reference evidence="10" key="1">
    <citation type="journal article" date="2021" name="PeerJ">
        <title>Extensive microbial diversity within the chicken gut microbiome revealed by metagenomics and culture.</title>
        <authorList>
            <person name="Gilroy R."/>
            <person name="Ravi A."/>
            <person name="Getino M."/>
            <person name="Pursley I."/>
            <person name="Horton D.L."/>
            <person name="Alikhan N.F."/>
            <person name="Baker D."/>
            <person name="Gharbi K."/>
            <person name="Hall N."/>
            <person name="Watson M."/>
            <person name="Adriaenssens E.M."/>
            <person name="Foster-Nyarko E."/>
            <person name="Jarju S."/>
            <person name="Secka A."/>
            <person name="Antonio M."/>
            <person name="Oren A."/>
            <person name="Chaudhuri R.R."/>
            <person name="La Ragione R."/>
            <person name="Hildebrand F."/>
            <person name="Pallen M.J."/>
        </authorList>
    </citation>
    <scope>NUCLEOTIDE SEQUENCE</scope>
    <source>
        <strain evidence="10">ChiHjej12B11-9795</strain>
    </source>
</reference>
<protein>
    <submittedName>
        <fullName evidence="10">Electron transfer flavoprotein subunit alpha</fullName>
    </submittedName>
</protein>
<keyword evidence="5" id="KW-0274">FAD</keyword>
<dbReference type="GO" id="GO:0009055">
    <property type="term" value="F:electron transfer activity"/>
    <property type="evidence" value="ECO:0007669"/>
    <property type="project" value="InterPro"/>
</dbReference>
<dbReference type="AlphaFoldDB" id="A0A9D2HYG8"/>
<gene>
    <name evidence="10" type="ORF">H9950_08355</name>
</gene>
<dbReference type="Pfam" id="PF01012">
    <property type="entry name" value="ETF"/>
    <property type="match status" value="1"/>
</dbReference>
<dbReference type="CDD" id="cd01715">
    <property type="entry name" value="ETF_alpha"/>
    <property type="match status" value="1"/>
</dbReference>